<accession>A0ABW3TTF9</accession>
<name>A0ABW3TTF9_9MICO</name>
<sequence length="65" mass="6820">MSGQTHDPAYELLSAAVQSAEMAMFTGTLTIGHNPAAATEHIDEAIAALTAAREQLAAQARSPRR</sequence>
<proteinExistence type="predicted"/>
<dbReference type="Proteomes" id="UP001597181">
    <property type="component" value="Unassembled WGS sequence"/>
</dbReference>
<protein>
    <submittedName>
        <fullName evidence="1">Uncharacterized protein</fullName>
    </submittedName>
</protein>
<dbReference type="EMBL" id="JBHTLY010000005">
    <property type="protein sequence ID" value="MFD1202662.1"/>
    <property type="molecule type" value="Genomic_DNA"/>
</dbReference>
<evidence type="ECO:0000313" key="1">
    <source>
        <dbReference type="EMBL" id="MFD1202662.1"/>
    </source>
</evidence>
<comment type="caution">
    <text evidence="1">The sequence shown here is derived from an EMBL/GenBank/DDBJ whole genome shotgun (WGS) entry which is preliminary data.</text>
</comment>
<keyword evidence="2" id="KW-1185">Reference proteome</keyword>
<organism evidence="1 2">
    <name type="scientific">Leucobacter albus</name>
    <dbReference type="NCBI Taxonomy" id="272210"/>
    <lineage>
        <taxon>Bacteria</taxon>
        <taxon>Bacillati</taxon>
        <taxon>Actinomycetota</taxon>
        <taxon>Actinomycetes</taxon>
        <taxon>Micrococcales</taxon>
        <taxon>Microbacteriaceae</taxon>
        <taxon>Leucobacter</taxon>
    </lineage>
</organism>
<gene>
    <name evidence="1" type="ORF">ACFQ3U_12240</name>
</gene>
<reference evidence="2" key="1">
    <citation type="journal article" date="2019" name="Int. J. Syst. Evol. Microbiol.">
        <title>The Global Catalogue of Microorganisms (GCM) 10K type strain sequencing project: providing services to taxonomists for standard genome sequencing and annotation.</title>
        <authorList>
            <consortium name="The Broad Institute Genomics Platform"/>
            <consortium name="The Broad Institute Genome Sequencing Center for Infectious Disease"/>
            <person name="Wu L."/>
            <person name="Ma J."/>
        </authorList>
    </citation>
    <scope>NUCLEOTIDE SEQUENCE [LARGE SCALE GENOMIC DNA]</scope>
    <source>
        <strain evidence="2">CCUG 50213</strain>
    </source>
</reference>
<evidence type="ECO:0000313" key="2">
    <source>
        <dbReference type="Proteomes" id="UP001597181"/>
    </source>
</evidence>
<dbReference type="RefSeq" id="WP_343960645.1">
    <property type="nucleotide sequence ID" value="NZ_BAAAKZ010000008.1"/>
</dbReference>